<comment type="function">
    <text evidence="5">Probable lectin that binds selectively to improperly folded lumenal proteins. May function in endoplasmic reticulum quality control and endoplasmic reticulum-associated degradation (ERAD) of both non-glycosylated proteins and glycoproteins.</text>
</comment>
<dbReference type="Proteomes" id="UP000267096">
    <property type="component" value="Unassembled WGS sequence"/>
</dbReference>
<evidence type="ECO:0000313" key="13">
    <source>
        <dbReference type="WBParaSite" id="ASIM_0001635801-mRNA-1"/>
    </source>
</evidence>
<name>A0A0M3K5W7_ANISI</name>
<feature type="signal peptide" evidence="9">
    <location>
        <begin position="1"/>
        <end position="26"/>
    </location>
</feature>
<evidence type="ECO:0000256" key="4">
    <source>
        <dbReference type="ARBA" id="ARBA00023157"/>
    </source>
</evidence>
<evidence type="ECO:0000256" key="5">
    <source>
        <dbReference type="ARBA" id="ARBA00037585"/>
    </source>
</evidence>
<dbReference type="GO" id="GO:0030968">
    <property type="term" value="P:endoplasmic reticulum unfolded protein response"/>
    <property type="evidence" value="ECO:0007669"/>
    <property type="project" value="InterPro"/>
</dbReference>
<reference evidence="13" key="1">
    <citation type="submission" date="2017-02" db="UniProtKB">
        <authorList>
            <consortium name="WormBaseParasite"/>
        </authorList>
    </citation>
    <scope>IDENTIFICATION</scope>
</reference>
<dbReference type="InterPro" id="IPR009011">
    <property type="entry name" value="Man6P_isomerase_rcpt-bd_dom_sf"/>
</dbReference>
<proteinExistence type="predicted"/>
<dbReference type="OrthoDB" id="239053at2759"/>
<evidence type="ECO:0000259" key="10">
    <source>
        <dbReference type="PROSITE" id="PS51914"/>
    </source>
</evidence>
<dbReference type="PANTHER" id="PTHR15414:SF0">
    <property type="entry name" value="ENDOPLASMIC RETICULUM LECTIN 1"/>
    <property type="match status" value="1"/>
</dbReference>
<evidence type="ECO:0000256" key="1">
    <source>
        <dbReference type="ARBA" id="ARBA00004240"/>
    </source>
</evidence>
<dbReference type="InterPro" id="IPR045149">
    <property type="entry name" value="OS-9-like"/>
</dbReference>
<dbReference type="GO" id="GO:0005788">
    <property type="term" value="C:endoplasmic reticulum lumen"/>
    <property type="evidence" value="ECO:0007669"/>
    <property type="project" value="TreeGrafter"/>
</dbReference>
<gene>
    <name evidence="11" type="ORF">ASIM_LOCUS15765</name>
</gene>
<dbReference type="InterPro" id="IPR012913">
    <property type="entry name" value="OS9-like_dom"/>
</dbReference>
<dbReference type="AlphaFoldDB" id="A0A0M3K5W7"/>
<evidence type="ECO:0000256" key="3">
    <source>
        <dbReference type="ARBA" id="ARBA00022824"/>
    </source>
</evidence>
<reference evidence="11 12" key="2">
    <citation type="submission" date="2018-11" db="EMBL/GenBank/DDBJ databases">
        <authorList>
            <consortium name="Pathogen Informatics"/>
        </authorList>
    </citation>
    <scope>NUCLEOTIDE SEQUENCE [LARGE SCALE GENOMIC DNA]</scope>
</reference>
<protein>
    <recommendedName>
        <fullName evidence="6">Endoplasmic reticulum lectin 1</fullName>
    </recommendedName>
    <alternativeName>
        <fullName evidence="7">ER lectin</fullName>
    </alternativeName>
</protein>
<evidence type="ECO:0000256" key="2">
    <source>
        <dbReference type="ARBA" id="ARBA00022729"/>
    </source>
</evidence>
<accession>A0A0M3K5W7</accession>
<dbReference type="Gene3D" id="2.70.130.10">
    <property type="entry name" value="Mannose-6-phosphate receptor binding domain"/>
    <property type="match status" value="2"/>
</dbReference>
<dbReference type="WBParaSite" id="ASIM_0001635801-mRNA-1">
    <property type="protein sequence ID" value="ASIM_0001635801-mRNA-1"/>
    <property type="gene ID" value="ASIM_0001635801"/>
</dbReference>
<dbReference type="GO" id="GO:0030970">
    <property type="term" value="P:retrograde protein transport, ER to cytosol"/>
    <property type="evidence" value="ECO:0007669"/>
    <property type="project" value="TreeGrafter"/>
</dbReference>
<comment type="subcellular location">
    <subcellularLocation>
        <location evidence="1">Endoplasmic reticulum</location>
    </subcellularLocation>
</comment>
<organism evidence="13">
    <name type="scientific">Anisakis simplex</name>
    <name type="common">Herring worm</name>
    <dbReference type="NCBI Taxonomy" id="6269"/>
    <lineage>
        <taxon>Eukaryota</taxon>
        <taxon>Metazoa</taxon>
        <taxon>Ecdysozoa</taxon>
        <taxon>Nematoda</taxon>
        <taxon>Chromadorea</taxon>
        <taxon>Rhabditida</taxon>
        <taxon>Spirurina</taxon>
        <taxon>Ascaridomorpha</taxon>
        <taxon>Ascaridoidea</taxon>
        <taxon>Anisakidae</taxon>
        <taxon>Anisakis</taxon>
        <taxon>Anisakis simplex complex</taxon>
    </lineage>
</organism>
<dbReference type="SUPFAM" id="SSF50911">
    <property type="entry name" value="Mannose 6-phosphate receptor domain"/>
    <property type="match status" value="2"/>
</dbReference>
<feature type="chain" id="PRO_5043121285" description="Endoplasmic reticulum lectin 1" evidence="9">
    <location>
        <begin position="27"/>
        <end position="564"/>
    </location>
</feature>
<evidence type="ECO:0000313" key="12">
    <source>
        <dbReference type="Proteomes" id="UP000267096"/>
    </source>
</evidence>
<feature type="domain" description="MRH" evidence="10">
    <location>
        <begin position="108"/>
        <end position="236"/>
    </location>
</feature>
<evidence type="ECO:0000256" key="9">
    <source>
        <dbReference type="SAM" id="SignalP"/>
    </source>
</evidence>
<dbReference type="InterPro" id="IPR044865">
    <property type="entry name" value="MRH_dom"/>
</dbReference>
<feature type="region of interest" description="Disordered" evidence="8">
    <location>
        <begin position="292"/>
        <end position="314"/>
    </location>
</feature>
<feature type="domain" description="MRH" evidence="10">
    <location>
        <begin position="417"/>
        <end position="543"/>
    </location>
</feature>
<evidence type="ECO:0000256" key="6">
    <source>
        <dbReference type="ARBA" id="ARBA00041108"/>
    </source>
</evidence>
<dbReference type="PROSITE" id="PS51914">
    <property type="entry name" value="MRH"/>
    <property type="match status" value="2"/>
</dbReference>
<keyword evidence="3" id="KW-0256">Endoplasmic reticulum</keyword>
<feature type="compositionally biased region" description="Acidic residues" evidence="8">
    <location>
        <begin position="302"/>
        <end position="311"/>
    </location>
</feature>
<sequence>MSGKRIAFSVLMYCAWLVIGVSGAFGKGMDDSIMFRIDWRLYSSMPDNLNSLEAGALRSNQPFVFISSGNDEKYLCEIPDVSAEPKRKIDSYSGPTPGELIRVLYDERICSYWLDLYWTYELCHGRYVLQYHDDKETIGNPRTEYYLGNFRSEHTKMDDKGFDQLNPPTKKVDDVDLPYYPVSYRQGTVCDLTGKPRTTTVLYVCRLDAKDQIYSFAEISSCTYEVVVLTRRLCSHPSFQPIIVPQHEIICYSRDANKKLSKPIALIAHENERAKSFEKEYGLIPPQSLQSDMVMPSRRNEDEEEDEDDSDGTTIILPKQTAGLLRLLTVVESYCSLVWQIAVKTLITSVLRIGVRCCGMRQFEPSDSFLWFQPLSELIFEDHGRSSKPTKSSEKEGSSTIDHRVVVPDDNEFLNGKQCLYGGGSGWWKYEFCYGKKVIQYHDDAKGGRDEVVLGIFNEEIHKQWIRENPQKQPLKIDGYVILTSHIYTGGDVCEEENIHRSVEVRIRCRPSEGSQSAVTLFLLEPHTCQYVLGVESPRFCDLLQEVDEFGLLPKPEHSHFGEL</sequence>
<dbReference type="Pfam" id="PF07915">
    <property type="entry name" value="PRKCSH"/>
    <property type="match status" value="2"/>
</dbReference>
<keyword evidence="4" id="KW-1015">Disulfide bond</keyword>
<evidence type="ECO:0000256" key="8">
    <source>
        <dbReference type="SAM" id="MobiDB-lite"/>
    </source>
</evidence>
<dbReference type="PANTHER" id="PTHR15414">
    <property type="entry name" value="OS-9-RELATED"/>
    <property type="match status" value="1"/>
</dbReference>
<keyword evidence="2 9" id="KW-0732">Signal</keyword>
<dbReference type="FunFam" id="2.70.130.10:FF:000001">
    <property type="entry name" value="Endoplasmic reticulum lectin 1"/>
    <property type="match status" value="1"/>
</dbReference>
<evidence type="ECO:0000313" key="11">
    <source>
        <dbReference type="EMBL" id="VDK55975.1"/>
    </source>
</evidence>
<dbReference type="EMBL" id="UYRR01032542">
    <property type="protein sequence ID" value="VDK55975.1"/>
    <property type="molecule type" value="Genomic_DNA"/>
</dbReference>
<evidence type="ECO:0000256" key="7">
    <source>
        <dbReference type="ARBA" id="ARBA00041661"/>
    </source>
</evidence>
<keyword evidence="12" id="KW-1185">Reference proteome</keyword>